<dbReference type="PANTHER" id="PTHR10170">
    <property type="entry name" value="HUNTINGTON DISEASE PROTEIN"/>
    <property type="match status" value="1"/>
</dbReference>
<protein>
    <submittedName>
        <fullName evidence="8">Similar to Htt: Huntingtin (Mus musculus)</fullName>
    </submittedName>
</protein>
<evidence type="ECO:0000256" key="7">
    <source>
        <dbReference type="SAM" id="MobiDB-lite"/>
    </source>
</evidence>
<comment type="caution">
    <text evidence="8">The sequence shown here is derived from an EMBL/GenBank/DDBJ whole genome shotgun (WGS) entry which is preliminary data.</text>
</comment>
<evidence type="ECO:0000256" key="3">
    <source>
        <dbReference type="ARBA" id="ARBA00004496"/>
    </source>
</evidence>
<dbReference type="PRINTS" id="PR00375">
    <property type="entry name" value="HUNTINGTIN"/>
</dbReference>
<evidence type="ECO:0000256" key="2">
    <source>
        <dbReference type="ARBA" id="ARBA00004123"/>
    </source>
</evidence>
<dbReference type="InterPro" id="IPR028426">
    <property type="entry name" value="Huntingtin_fam"/>
</dbReference>
<dbReference type="InterPro" id="IPR048413">
    <property type="entry name" value="Htt_C-HEAT_rpt"/>
</dbReference>
<dbReference type="Pfam" id="PF20925">
    <property type="entry name" value="Htt_bridge"/>
    <property type="match status" value="1"/>
</dbReference>
<name>A0A8J2H5B7_COTCN</name>
<dbReference type="PANTHER" id="PTHR10170:SF10">
    <property type="entry name" value="HUNTINGTIN"/>
    <property type="match status" value="1"/>
</dbReference>
<comment type="similarity">
    <text evidence="4">Belongs to the huntingtin family.</text>
</comment>
<evidence type="ECO:0000256" key="6">
    <source>
        <dbReference type="ARBA" id="ARBA00023242"/>
    </source>
</evidence>
<sequence>MASLNSVMKAIESLNSHQDDEYADLRLRKEEKMNYCSAIANGISCASVRSARNFSQILSMSVRTLLDICADMDADVRSVADECLNKIIRSISDGNILKIQFEFYNEIHKNGNCNSLRAALHHFGHLSHTIRPAKGKPYISNLIPCIVNISQRTEESLIETLSQSLPSIFKSLGIFMSDRDVKTLLKAFYPNLSSSQAFFRRCAANMILTTCIYCHKPKISLFYVIRYLIDSMITISNVGESSHLVEGSLGCLRIMLPYIDNLYNENSDFNHDECDSLLQIYKLCLRFIQWHSDHNVVNAGLETLVQLLRTSNQELITILTSSNGISINDSKIVSVDGNITLPSNDGKFDRVDEEISVKSIKNVEDTNILESNESNFMNVVDDTKKSLSIGSIDDSDVPLKYCCRYLSSTFLLTGTPGQLVPDELFRVSVKSLALTSIGAIVGLYPNIFLMTLEKKLDVNEKDDQMISDVLLYAEHCDPQLRGNVPMIIGYFLNTIFIKYQISYNEFKAEFSQRRECKFHQLEHLIKIFAKALDDESAITCRQSLVALNICLSSLLESEDSIQGITLIWRLLSLADNLYFLVKMKLVQVLSELPYISINYLTKNSKFQEEVLYTFIKLLSDQDPRVRQETSSAIVKFVEVACYENQFDDEVIHKASCFTEHQYLNRLISINQRGIPAYNAEYNFFVNGLVEPYYSFYVDKCWSPYHRKKVENALSVVISLLIEQLPAHSSKHLSYGCFQTLCKLSQVYSTTLFSGAWDCKLPKNLSIKNNSILYSSNRNINNDTNMDMLLLNDPLSPNSVKLLSLVLSLITSDPVSLDLATHKNLITLAGNLLSGISLKHIKTVNISEKKESLDNTSKLWNLFDNMEINNYFELLFKHIMRLIKIYVHVIEDIQIPSSHGKSNFVSFSNIQSISPRKKLGTQADHKLKERGEKGPTNSSKPGKESENSFHDIPHYVKLYEILQAAHLNYNSTIDTDASQMYLGLLNASLEVLSQILEIASTYETRKVAEEILRCLESTLSLSVTMTIQCVRQLLKSLFGMNLSVRWSEFDDIKSVDKTTKSNSEDVRRGLHERCVQKPLKYMTDFIKSIGNNCNYNEYDVEKTTSSKLTQQKDQSHKLAMLFKSFTQSNNQKAFFATFIRIFEPMVIKSLNLYTTTNSVSCQCQVLSLLSQLVQFHVNYCLLDTDKTFINFVLSQFSFIEESKLMQVDCLLPKIFTFFVHLSYEKFHTKMVIEIQEVIKLCDGLLASGQPPVSHCIPAIIPIVEDIFLRRSKFSTNTTDNTELDMTREYLMSMMLRLVEYDQILSLLAQCLQKCRHDENGEEKWKKWSRMIIDAVLPALSSGLIKVECESVMIALIKLFSVISPVVLRPVDSLLKIFFMAPPEEGDSLIKFERWLGRVNIIFLTLISYNKEENILTRLSEFTVCMKDFIDNINLFDFPSIYTDLVDSFNAINIKSNSPSPEEIFTLFIFKVILISAAKIYLIINSVEYYHKLMKSPQDSCFFHELVFFLQLCIYLFESGNYSKITNTAMDMVKIKNIHPVKQLNQFMFDISTKHNPFVAIQWIHMMAILKYNELSFWSKFLENKLSKEDDLDDGISRSNNGKIVKINSKLLRQCTTILFCNYICDNMNDTELLQWLVSNHTEDIIHLENESPTINFVTSEIQKNEKISKIFIQEIAMKRFDYSQPLLIKKLLQLLDCTHESQSGSVILTLISNFIFSSRIIIVKMATKILCKKINILLNFNSDQVFEQLSRENLSNVIKIFNTAKLTRKYSTLVDHINKLVIKFYDILPINEDPHQNFDLQTLKNIQLDEQWFTSQVRFKCNQASQPVEFTECAELLSSLNRECCDEIIISQEFNLKILKECIKLGVQITLKNYINRIVFPKSNNNFSEPRNEDQSYSKCLSPLYLSAKQCLSSHMQCINKLIENNSNIQGSVTDDREVQYAIKFKVLIEDQAYREKLFIIIPAVTIIMKSIRQLNDQDILCTDLKFNEELAKFSTLCLEVMYWMIHINNDCVSYFKPHYLDLCLICSIEILQNREVCQIFGDENHYTWVCSAINNLTKFVEFWHLPKNLSNSSNYLSKQEFLSKVDDSSLTAALKNEFTNGYARACLQMASLIIWVEKAHFENKKQIIPSFSINSIIRLVVIMSRQELVNSFVLTPPLVWKHGWHIEGSGTTMCHFPLLLSTSESNFLQDLNVLGQFVYRITLLGWTSRHQFEEIWMALLSVLSSSSSENKIFNGIDNEGNIEAIILAVQGITRLLIQTLMLPYPGYPINCSVMHHTRDRPLSLKKIASQRLYIIQNLISSQYENMDEFSMNTDLFKGITKSLDSEHLFGRGNIERDKANSGYDYFFYSQLSVQYLWSLCSLHEDKLSASVLKLKDKRNQSLACNYLDLDSCVRFLIEFYSRWMTPYANTFPRLLNEVVKSIIAISELFVERNQFQWMFDSCWEMEQIHPIDDEILHHSLTFAICKAAAVLIPLDIESLEKVKQVIDQGLKSKYFPCQVATLHGILYLLQSAVEANCEETINMIHPIAVNYIQNYVDVKQSNDITLNQCEQHQQILWALIYFLHEHIKETTSSDTETFAVLELASTLTSSSTISVALHRTLIQGFERLIATKNVTIRESEQIVKLSLERLKQPNVFFIIPALKLLITCMYVEVADRINETTASTKEQSLLNINPEALMMTIEKTSAIFDRIKRGYLSEVKILSSVLTEILEDFFPPFEILTKVISEFLSPHQPHQKLIVKIVFKICERVASNVDQLTFFQDWLIFSLPNFIQSLPALTLTWCLSCFFISASTNPWLRALYPLIKNKKKIIFKNKFPYVQSRRGKYECEDKEILFISSLDFFQKLSNKSQKEAFISCFSTAETELTSPIGDIVTSLQSITNDHHIQQ</sequence>
<dbReference type="Proteomes" id="UP000786811">
    <property type="component" value="Unassembled WGS sequence"/>
</dbReference>
<evidence type="ECO:0000256" key="1">
    <source>
        <dbReference type="ARBA" id="ARBA00002907"/>
    </source>
</evidence>
<dbReference type="Pfam" id="PF20926">
    <property type="entry name" value="Htt_N-HEAT_1"/>
    <property type="match status" value="1"/>
</dbReference>
<dbReference type="OrthoDB" id="10065698at2759"/>
<dbReference type="Gene3D" id="1.25.10.10">
    <property type="entry name" value="Leucine-rich Repeat Variant"/>
    <property type="match status" value="2"/>
</dbReference>
<dbReference type="InterPro" id="IPR011989">
    <property type="entry name" value="ARM-like"/>
</dbReference>
<evidence type="ECO:0000256" key="4">
    <source>
        <dbReference type="ARBA" id="ARBA00007153"/>
    </source>
</evidence>
<dbReference type="InterPro" id="IPR000091">
    <property type="entry name" value="Huntingtin"/>
</dbReference>
<keyword evidence="6" id="KW-0539">Nucleus</keyword>
<keyword evidence="5" id="KW-0963">Cytoplasm</keyword>
<gene>
    <name evidence="8" type="ORF">HICCMSTLAB_LOCUS1644</name>
</gene>
<proteinExistence type="inferred from homology"/>
<accession>A0A8J2H5B7</accession>
<dbReference type="Pfam" id="PF12372">
    <property type="entry name" value="Htt_N-HEAT"/>
    <property type="match status" value="1"/>
</dbReference>
<dbReference type="InterPro" id="IPR048411">
    <property type="entry name" value="Htt_N_HEAT_rpt-1"/>
</dbReference>
<feature type="region of interest" description="Disordered" evidence="7">
    <location>
        <begin position="917"/>
        <end position="947"/>
    </location>
</feature>
<dbReference type="EMBL" id="CAJNRD030001116">
    <property type="protein sequence ID" value="CAG5075490.1"/>
    <property type="molecule type" value="Genomic_DNA"/>
</dbReference>
<feature type="compositionally biased region" description="Basic and acidic residues" evidence="7">
    <location>
        <begin position="922"/>
        <end position="932"/>
    </location>
</feature>
<evidence type="ECO:0000313" key="9">
    <source>
        <dbReference type="Proteomes" id="UP000786811"/>
    </source>
</evidence>
<keyword evidence="9" id="KW-1185">Reference proteome</keyword>
<evidence type="ECO:0000313" key="8">
    <source>
        <dbReference type="EMBL" id="CAG5075490.1"/>
    </source>
</evidence>
<dbReference type="GO" id="GO:0005737">
    <property type="term" value="C:cytoplasm"/>
    <property type="evidence" value="ECO:0007669"/>
    <property type="project" value="UniProtKB-SubCell"/>
</dbReference>
<comment type="subcellular location">
    <subcellularLocation>
        <location evidence="3">Cytoplasm</location>
    </subcellularLocation>
    <subcellularLocation>
        <location evidence="2">Nucleus</location>
    </subcellularLocation>
</comment>
<dbReference type="InterPro" id="IPR048412">
    <property type="entry name" value="Htt_bridge"/>
</dbReference>
<dbReference type="InterPro" id="IPR024613">
    <property type="entry name" value="Huntingtin_N_HEAT_rpt-2"/>
</dbReference>
<evidence type="ECO:0000256" key="5">
    <source>
        <dbReference type="ARBA" id="ARBA00022490"/>
    </source>
</evidence>
<dbReference type="Pfam" id="PF20927">
    <property type="entry name" value="Htt_C-HEAT"/>
    <property type="match status" value="2"/>
</dbReference>
<reference evidence="8" key="1">
    <citation type="submission" date="2021-04" db="EMBL/GenBank/DDBJ databases">
        <authorList>
            <person name="Chebbi M.A.C M."/>
        </authorList>
    </citation>
    <scope>NUCLEOTIDE SEQUENCE</scope>
</reference>
<dbReference type="SUPFAM" id="SSF48371">
    <property type="entry name" value="ARM repeat"/>
    <property type="match status" value="1"/>
</dbReference>
<comment type="function">
    <text evidence="1">May play a role in microtubule-mediated transport or vesicle function.</text>
</comment>
<dbReference type="GO" id="GO:0005634">
    <property type="term" value="C:nucleus"/>
    <property type="evidence" value="ECO:0007669"/>
    <property type="project" value="UniProtKB-SubCell"/>
</dbReference>
<dbReference type="InterPro" id="IPR016024">
    <property type="entry name" value="ARM-type_fold"/>
</dbReference>
<organism evidence="8 9">
    <name type="scientific">Cotesia congregata</name>
    <name type="common">Parasitoid wasp</name>
    <name type="synonym">Apanteles congregatus</name>
    <dbReference type="NCBI Taxonomy" id="51543"/>
    <lineage>
        <taxon>Eukaryota</taxon>
        <taxon>Metazoa</taxon>
        <taxon>Ecdysozoa</taxon>
        <taxon>Arthropoda</taxon>
        <taxon>Hexapoda</taxon>
        <taxon>Insecta</taxon>
        <taxon>Pterygota</taxon>
        <taxon>Neoptera</taxon>
        <taxon>Endopterygota</taxon>
        <taxon>Hymenoptera</taxon>
        <taxon>Apocrita</taxon>
        <taxon>Ichneumonoidea</taxon>
        <taxon>Braconidae</taxon>
        <taxon>Microgastrinae</taxon>
        <taxon>Cotesia</taxon>
    </lineage>
</organism>